<name>A0A0C2D3X5_9BILA</name>
<comment type="cofactor">
    <cofactor evidence="1">
        <name>a divalent metal cation</name>
        <dbReference type="ChEBI" id="CHEBI:60240"/>
    </cofactor>
</comment>
<accession>A0A0C2D3X5</accession>
<evidence type="ECO:0000313" key="5">
    <source>
        <dbReference type="Proteomes" id="UP000054047"/>
    </source>
</evidence>
<dbReference type="AlphaFoldDB" id="A0A0C2D3X5"/>
<dbReference type="GO" id="GO:0046872">
    <property type="term" value="F:metal ion binding"/>
    <property type="evidence" value="ECO:0007669"/>
    <property type="project" value="UniProtKB-KW"/>
</dbReference>
<evidence type="ECO:0000259" key="3">
    <source>
        <dbReference type="Pfam" id="PF13359"/>
    </source>
</evidence>
<keyword evidence="5" id="KW-1185">Reference proteome</keyword>
<keyword evidence="2" id="KW-0479">Metal-binding</keyword>
<feature type="domain" description="DDE Tnp4" evidence="3">
    <location>
        <begin position="36"/>
        <end position="151"/>
    </location>
</feature>
<evidence type="ECO:0000313" key="4">
    <source>
        <dbReference type="EMBL" id="KIH64198.1"/>
    </source>
</evidence>
<protein>
    <recommendedName>
        <fullName evidence="3">DDE Tnp4 domain-containing protein</fullName>
    </recommendedName>
</protein>
<proteinExistence type="predicted"/>
<dbReference type="Proteomes" id="UP000054047">
    <property type="component" value="Unassembled WGS sequence"/>
</dbReference>
<reference evidence="4 5" key="1">
    <citation type="submission" date="2013-12" db="EMBL/GenBank/DDBJ databases">
        <title>Draft genome of the parsitic nematode Ancylostoma duodenale.</title>
        <authorList>
            <person name="Mitreva M."/>
        </authorList>
    </citation>
    <scope>NUCLEOTIDE SEQUENCE [LARGE SCALE GENOMIC DNA]</scope>
    <source>
        <strain evidence="4 5">Zhejiang</strain>
    </source>
</reference>
<dbReference type="Pfam" id="PF13359">
    <property type="entry name" value="DDE_Tnp_4"/>
    <property type="match status" value="1"/>
</dbReference>
<dbReference type="InterPro" id="IPR027806">
    <property type="entry name" value="HARBI1_dom"/>
</dbReference>
<evidence type="ECO:0000256" key="1">
    <source>
        <dbReference type="ARBA" id="ARBA00001968"/>
    </source>
</evidence>
<gene>
    <name evidence="4" type="ORF">ANCDUO_05494</name>
</gene>
<evidence type="ECO:0000256" key="2">
    <source>
        <dbReference type="ARBA" id="ARBA00022723"/>
    </source>
</evidence>
<dbReference type="EMBL" id="KN728192">
    <property type="protein sequence ID" value="KIH64198.1"/>
    <property type="molecule type" value="Genomic_DNA"/>
</dbReference>
<sequence length="189" mass="21680">MPHQYSTANQPREPLLLPKSLLCGEYRSRRRRAGPVYLYNCGFAGKHHDPFIWRNSLACQEFEEGRARRGYRLSGDAGFANSSSIMTPYRRGVARADRTKKNSNKEHAKCRSVVEQAFGALKRRFWVLNNITRIEPLKMQKLIKECVLLYNTGIYLGTHRGQTVPLRVRGVMTHPPSNTSVREYVTANL</sequence>
<dbReference type="OrthoDB" id="5834473at2759"/>
<organism evidence="4 5">
    <name type="scientific">Ancylostoma duodenale</name>
    <dbReference type="NCBI Taxonomy" id="51022"/>
    <lineage>
        <taxon>Eukaryota</taxon>
        <taxon>Metazoa</taxon>
        <taxon>Ecdysozoa</taxon>
        <taxon>Nematoda</taxon>
        <taxon>Chromadorea</taxon>
        <taxon>Rhabditida</taxon>
        <taxon>Rhabditina</taxon>
        <taxon>Rhabditomorpha</taxon>
        <taxon>Strongyloidea</taxon>
        <taxon>Ancylostomatidae</taxon>
        <taxon>Ancylostomatinae</taxon>
        <taxon>Ancylostoma</taxon>
    </lineage>
</organism>